<comment type="similarity">
    <text evidence="1 7">Belongs to the esterase D family.</text>
</comment>
<dbReference type="Pfam" id="PF00756">
    <property type="entry name" value="Esterase"/>
    <property type="match status" value="1"/>
</dbReference>
<feature type="active site" description="Charge relay system" evidence="6">
    <location>
        <position position="262"/>
    </location>
</feature>
<dbReference type="HOGENOM" id="CLU_056472_0_1_1"/>
<dbReference type="InterPro" id="IPR000801">
    <property type="entry name" value="Esterase-like"/>
</dbReference>
<dbReference type="GO" id="GO:0046294">
    <property type="term" value="P:formaldehyde catabolic process"/>
    <property type="evidence" value="ECO:0007669"/>
    <property type="project" value="EnsemblFungi"/>
</dbReference>
<dbReference type="GO" id="GO:0018738">
    <property type="term" value="F:S-formylglutathione hydrolase activity"/>
    <property type="evidence" value="ECO:0007669"/>
    <property type="project" value="UniProtKB-EC"/>
</dbReference>
<dbReference type="KEGG" id="ctp:CTRG_05888"/>
<comment type="subcellular location">
    <subcellularLocation>
        <location evidence="7">Cytoplasm</location>
    </subcellularLocation>
</comment>
<keyword evidence="4 7" id="KW-0719">Serine esterase</keyword>
<dbReference type="eggNOG" id="KOG3101">
    <property type="taxonomic scope" value="Eukaryota"/>
</dbReference>
<dbReference type="STRING" id="294747.C5MIJ5"/>
<dbReference type="RefSeq" id="XP_002546410.1">
    <property type="nucleotide sequence ID" value="XM_002546364.1"/>
</dbReference>
<dbReference type="VEuPathDB" id="FungiDB:CTRG_05888"/>
<name>C5MIJ5_CANTT</name>
<proteinExistence type="inferred from homology"/>
<dbReference type="GO" id="GO:0005829">
    <property type="term" value="C:cytosol"/>
    <property type="evidence" value="ECO:0007669"/>
    <property type="project" value="EnsemblFungi"/>
</dbReference>
<organism evidence="8 9">
    <name type="scientific">Candida tropicalis (strain ATCC MYA-3404 / T1)</name>
    <name type="common">Yeast</name>
    <dbReference type="NCBI Taxonomy" id="294747"/>
    <lineage>
        <taxon>Eukaryota</taxon>
        <taxon>Fungi</taxon>
        <taxon>Dikarya</taxon>
        <taxon>Ascomycota</taxon>
        <taxon>Saccharomycotina</taxon>
        <taxon>Pichiomycetes</taxon>
        <taxon>Debaryomycetaceae</taxon>
        <taxon>Candida/Lodderomyces clade</taxon>
        <taxon>Candida</taxon>
    </lineage>
</organism>
<evidence type="ECO:0000313" key="9">
    <source>
        <dbReference type="Proteomes" id="UP000002037"/>
    </source>
</evidence>
<protein>
    <recommendedName>
        <fullName evidence="3 7">S-formylglutathione hydrolase</fullName>
        <ecNumber evidence="2 7">3.1.2.12</ecNumber>
    </recommendedName>
</protein>
<evidence type="ECO:0000256" key="2">
    <source>
        <dbReference type="ARBA" id="ARBA00012479"/>
    </source>
</evidence>
<evidence type="ECO:0000256" key="6">
    <source>
        <dbReference type="PIRSR" id="PIRSR614186-1"/>
    </source>
</evidence>
<keyword evidence="7" id="KW-0963">Cytoplasm</keyword>
<dbReference type="Proteomes" id="UP000002037">
    <property type="component" value="Unassembled WGS sequence"/>
</dbReference>
<comment type="catalytic activity">
    <reaction evidence="7">
        <text>S-formylglutathione + H2O = formate + glutathione + H(+)</text>
        <dbReference type="Rhea" id="RHEA:14961"/>
        <dbReference type="ChEBI" id="CHEBI:15377"/>
        <dbReference type="ChEBI" id="CHEBI:15378"/>
        <dbReference type="ChEBI" id="CHEBI:15740"/>
        <dbReference type="ChEBI" id="CHEBI:57688"/>
        <dbReference type="ChEBI" id="CHEBI:57925"/>
        <dbReference type="EC" id="3.1.2.12"/>
    </reaction>
</comment>
<dbReference type="InterPro" id="IPR014186">
    <property type="entry name" value="S-formylglutathione_hydrol"/>
</dbReference>
<dbReference type="PANTHER" id="PTHR10061:SF0">
    <property type="entry name" value="S-FORMYLGLUTATHIONE HYDROLASE"/>
    <property type="match status" value="1"/>
</dbReference>
<evidence type="ECO:0000256" key="4">
    <source>
        <dbReference type="ARBA" id="ARBA00022487"/>
    </source>
</evidence>
<dbReference type="EC" id="3.1.2.12" evidence="2 7"/>
<dbReference type="EMBL" id="GG692404">
    <property type="protein sequence ID" value="EER30489.1"/>
    <property type="molecule type" value="Genomic_DNA"/>
</dbReference>
<dbReference type="SUPFAM" id="SSF53474">
    <property type="entry name" value="alpha/beta-Hydrolases"/>
    <property type="match status" value="1"/>
</dbReference>
<feature type="active site" description="Charge relay system" evidence="6">
    <location>
        <position position="229"/>
    </location>
</feature>
<dbReference type="GO" id="GO:0052689">
    <property type="term" value="F:carboxylic ester hydrolase activity"/>
    <property type="evidence" value="ECO:0007669"/>
    <property type="project" value="UniProtKB-KW"/>
</dbReference>
<evidence type="ECO:0000256" key="3">
    <source>
        <dbReference type="ARBA" id="ARBA00016774"/>
    </source>
</evidence>
<dbReference type="PANTHER" id="PTHR10061">
    <property type="entry name" value="S-FORMYLGLUTATHIONE HYDROLASE"/>
    <property type="match status" value="1"/>
</dbReference>
<reference evidence="8 9" key="1">
    <citation type="journal article" date="2009" name="Nature">
        <title>Evolution of pathogenicity and sexual reproduction in eight Candida genomes.</title>
        <authorList>
            <person name="Butler G."/>
            <person name="Rasmussen M.D."/>
            <person name="Lin M.F."/>
            <person name="Santos M.A."/>
            <person name="Sakthikumar S."/>
            <person name="Munro C.A."/>
            <person name="Rheinbay E."/>
            <person name="Grabherr M."/>
            <person name="Forche A."/>
            <person name="Reedy J.L."/>
            <person name="Agrafioti I."/>
            <person name="Arnaud M.B."/>
            <person name="Bates S."/>
            <person name="Brown A.J."/>
            <person name="Brunke S."/>
            <person name="Costanzo M.C."/>
            <person name="Fitzpatrick D.A."/>
            <person name="de Groot P.W."/>
            <person name="Harris D."/>
            <person name="Hoyer L.L."/>
            <person name="Hube B."/>
            <person name="Klis F.M."/>
            <person name="Kodira C."/>
            <person name="Lennard N."/>
            <person name="Logue M.E."/>
            <person name="Martin R."/>
            <person name="Neiman A.M."/>
            <person name="Nikolaou E."/>
            <person name="Quail M.A."/>
            <person name="Quinn J."/>
            <person name="Santos M.C."/>
            <person name="Schmitzberger F.F."/>
            <person name="Sherlock G."/>
            <person name="Shah P."/>
            <person name="Silverstein K.A."/>
            <person name="Skrzypek M.S."/>
            <person name="Soll D."/>
            <person name="Staggs R."/>
            <person name="Stansfield I."/>
            <person name="Stumpf M.P."/>
            <person name="Sudbery P.E."/>
            <person name="Srikantha T."/>
            <person name="Zeng Q."/>
            <person name="Berman J."/>
            <person name="Berriman M."/>
            <person name="Heitman J."/>
            <person name="Gow N.A."/>
            <person name="Lorenz M.C."/>
            <person name="Birren B.W."/>
            <person name="Kellis M."/>
            <person name="Cuomo C.A."/>
        </authorList>
    </citation>
    <scope>NUCLEOTIDE SEQUENCE [LARGE SCALE GENOMIC DNA]</scope>
    <source>
        <strain evidence="9">ATCC MYA-3404 / T1</strain>
    </source>
</reference>
<dbReference type="AlphaFoldDB" id="C5MIJ5"/>
<dbReference type="NCBIfam" id="TIGR02821">
    <property type="entry name" value="fghA_ester_D"/>
    <property type="match status" value="1"/>
</dbReference>
<sequence>MPFKVNAEITQFGGKLLKLTHESTFTKTPMNVNVFIPSITNNKKIPVLLYLSGLTCTPENATEKSFFQYWANKYGFALVFPDTSPRGANISGEDESWDFGTGAGFYVDAIKEPWNKNYNMYSYIHKELPKELSENFKELDFNNVGITGHSMGGMGALVGFLKEKGQYKSISAFAPICNPSIVQWGEKNFGNYLGVDNKDEWLKYDPTYLIKHYDGEEHPDILIHQGLKDPFYENQLKPGNLIEAADNYKGNIDLQLVEGYDHSYFFISSFVEQHAKHHAKYLGLL</sequence>
<dbReference type="ESTHER" id="cantt-c5mij5">
    <property type="family name" value="A85-EsteraseD-FGH"/>
</dbReference>
<feature type="active site" description="Charge relay system" evidence="6">
    <location>
        <position position="150"/>
    </location>
</feature>
<accession>C5MIJ5</accession>
<dbReference type="InterPro" id="IPR029058">
    <property type="entry name" value="AB_hydrolase_fold"/>
</dbReference>
<dbReference type="GeneID" id="8295921"/>
<comment type="function">
    <text evidence="7">Serine hydrolase involved in the detoxification of formaldehyde.</text>
</comment>
<evidence type="ECO:0000256" key="5">
    <source>
        <dbReference type="ARBA" id="ARBA00022801"/>
    </source>
</evidence>
<evidence type="ECO:0000256" key="1">
    <source>
        <dbReference type="ARBA" id="ARBA00005622"/>
    </source>
</evidence>
<evidence type="ECO:0000313" key="8">
    <source>
        <dbReference type="EMBL" id="EER30489.1"/>
    </source>
</evidence>
<keyword evidence="9" id="KW-1185">Reference proteome</keyword>
<dbReference type="Gene3D" id="3.40.50.1820">
    <property type="entry name" value="alpha/beta hydrolase"/>
    <property type="match status" value="1"/>
</dbReference>
<dbReference type="FunFam" id="3.40.50.1820:FF:000002">
    <property type="entry name" value="S-formylglutathione hydrolase"/>
    <property type="match status" value="1"/>
</dbReference>
<gene>
    <name evidence="8" type="ORF">CTRG_05888</name>
</gene>
<keyword evidence="5 7" id="KW-0378">Hydrolase</keyword>
<dbReference type="OrthoDB" id="420518at2759"/>
<evidence type="ECO:0000256" key="7">
    <source>
        <dbReference type="RuleBase" id="RU363068"/>
    </source>
</evidence>